<dbReference type="SUPFAM" id="SSF53067">
    <property type="entry name" value="Actin-like ATPase domain"/>
    <property type="match status" value="2"/>
</dbReference>
<dbReference type="Gene3D" id="3.30.420.40">
    <property type="match status" value="2"/>
</dbReference>
<evidence type="ECO:0000259" key="1">
    <source>
        <dbReference type="Pfam" id="PF00814"/>
    </source>
</evidence>
<gene>
    <name evidence="2" type="ORF">IP91_01018</name>
</gene>
<dbReference type="InterPro" id="IPR000905">
    <property type="entry name" value="Gcp-like_dom"/>
</dbReference>
<dbReference type="GO" id="GO:0005829">
    <property type="term" value="C:cytosol"/>
    <property type="evidence" value="ECO:0007669"/>
    <property type="project" value="TreeGrafter"/>
</dbReference>
<dbReference type="Pfam" id="PF00814">
    <property type="entry name" value="TsaD"/>
    <property type="match status" value="1"/>
</dbReference>
<protein>
    <submittedName>
        <fullName evidence="2">tRNA threonylcarbamoyladenosine biosynthesis protein TsaB</fullName>
    </submittedName>
</protein>
<proteinExistence type="predicted"/>
<sequence length="267" mass="27144">MTGPGPGREVKYALRTAITPTNPYHADQRYMLTILALETSSELASCALLHGGRVASRSSDGVRTHSASLLPMVQELLTEAGIALADCDAIAYGAGPGSFTGVRTACGIAQGLGFGAGLPLVPVVTLDAMALACHERHGAAEVLPVLDARMNEVYWAQYRIEDGLPVTVLPPALSAPAEVAPRGTPRACGNGLAVYAETFASSAFVADGDPAVQPHAEQVARLGAAAFAAGQGVAAAAAQPLYLRNKVAYTKAERAVINAAGAAGAGA</sequence>
<dbReference type="Proteomes" id="UP000318431">
    <property type="component" value="Unassembled WGS sequence"/>
</dbReference>
<dbReference type="EMBL" id="VLLB01000001">
    <property type="protein sequence ID" value="TWI69940.1"/>
    <property type="molecule type" value="Genomic_DNA"/>
</dbReference>
<dbReference type="PANTHER" id="PTHR11735">
    <property type="entry name" value="TRNA N6-ADENOSINE THREONYLCARBAMOYLTRANSFERASE"/>
    <property type="match status" value="1"/>
</dbReference>
<keyword evidence="3" id="KW-1185">Reference proteome</keyword>
<dbReference type="PANTHER" id="PTHR11735:SF11">
    <property type="entry name" value="TRNA THREONYLCARBAMOYLADENOSINE BIOSYNTHESIS PROTEIN TSAB"/>
    <property type="match status" value="1"/>
</dbReference>
<dbReference type="InterPro" id="IPR043129">
    <property type="entry name" value="ATPase_NBD"/>
</dbReference>
<name>A0A562RNE1_9BURK</name>
<reference evidence="2 3" key="1">
    <citation type="journal article" date="2015" name="Stand. Genomic Sci.">
        <title>Genomic Encyclopedia of Bacterial and Archaeal Type Strains, Phase III: the genomes of soil and plant-associated and newly described type strains.</title>
        <authorList>
            <person name="Whitman W.B."/>
            <person name="Woyke T."/>
            <person name="Klenk H.P."/>
            <person name="Zhou Y."/>
            <person name="Lilburn T.G."/>
            <person name="Beck B.J."/>
            <person name="De Vos P."/>
            <person name="Vandamme P."/>
            <person name="Eisen J.A."/>
            <person name="Garrity G."/>
            <person name="Hugenholtz P."/>
            <person name="Kyrpides N.C."/>
        </authorList>
    </citation>
    <scope>NUCLEOTIDE SEQUENCE [LARGE SCALE GENOMIC DNA]</scope>
    <source>
        <strain evidence="2 3">CGMCC 1.10822</strain>
    </source>
</reference>
<dbReference type="InterPro" id="IPR022496">
    <property type="entry name" value="T6A_TsaB"/>
</dbReference>
<dbReference type="NCBIfam" id="TIGR03725">
    <property type="entry name" value="T6A_YeaZ"/>
    <property type="match status" value="1"/>
</dbReference>
<dbReference type="GO" id="GO:0002949">
    <property type="term" value="P:tRNA threonylcarbamoyladenosine modification"/>
    <property type="evidence" value="ECO:0007669"/>
    <property type="project" value="InterPro"/>
</dbReference>
<organism evidence="2 3">
    <name type="scientific">Pseudoduganella lurida</name>
    <dbReference type="NCBI Taxonomy" id="1036180"/>
    <lineage>
        <taxon>Bacteria</taxon>
        <taxon>Pseudomonadati</taxon>
        <taxon>Pseudomonadota</taxon>
        <taxon>Betaproteobacteria</taxon>
        <taxon>Burkholderiales</taxon>
        <taxon>Oxalobacteraceae</taxon>
        <taxon>Telluria group</taxon>
        <taxon>Pseudoduganella</taxon>
    </lineage>
</organism>
<evidence type="ECO:0000313" key="2">
    <source>
        <dbReference type="EMBL" id="TWI69940.1"/>
    </source>
</evidence>
<evidence type="ECO:0000313" key="3">
    <source>
        <dbReference type="Proteomes" id="UP000318431"/>
    </source>
</evidence>
<dbReference type="CDD" id="cd24032">
    <property type="entry name" value="ASKHA_NBD_TsaB"/>
    <property type="match status" value="1"/>
</dbReference>
<comment type="caution">
    <text evidence="2">The sequence shown here is derived from an EMBL/GenBank/DDBJ whole genome shotgun (WGS) entry which is preliminary data.</text>
</comment>
<feature type="domain" description="Gcp-like" evidence="1">
    <location>
        <begin position="63"/>
        <end position="184"/>
    </location>
</feature>
<accession>A0A562RNE1</accession>
<dbReference type="AlphaFoldDB" id="A0A562RNE1"/>